<sequence length="1678" mass="182239">MSAPASRAVHPCVLSVTEGTRGVEFSTWAHITTNSGRSNKVSSCLPNLVTASASTISVYRIDEDNNGKLWLEHSFGNLAGTVVFLGTLKATQQADVPDALLVGFAGHARWTVLQVQHDLLQATSLLDLTPILSDYSYGQASNCLAEQDMILTCLESRPGRTVVGCVLGGGVAVAVVEVGYQKAVAGWIADEPYVLPLANLSTQLPHRANHLGNKSYTSNSNNTHPNSGESIATGFGDILSAAFLSGYLEPVLVLLHSDVEGPVWSGRLGRERGVAGAPPLFVTALSISVVHGRTAVLWSQVVSADATKILSFGKTGCLVVGANTLVILEIGKVQQVIAMNGWARSTCPAALQTALQANPVVKLAIQLDGCCVTWLSEHSAIMALRTGQLYVLQRTDDRWAVMPLGQTLGAVGEVAHLASLPIGGLRWLEKMKMDENKASEMQMGVLFAGSRTGDSLFLGYALEIVTMPWAAIKSEGQTFINFEGSELSKVATTAPIANGLDRILQLEEEALYGTDRSTPLHIVRDSEEEETADIPSDAKRLRPVAFTVVRTIVPLDVLVNLGPLGPSCEGPICAPPNFMVSQEKVTTAMGKKEPVFGSPACIYPCGYGSSGGVAVVTVPGRDDRMILAEEDCLNVDAIFSLSTAGIILLGMGGGGIKVLRLKHSNALEEVDVQQWCRGSKDNTSGPFPSCVQLFTATLLQATEFNDRSFALLVSSPLEDGVSYSVVILNEENGNLCIKYQHVIASTDDKMLSSTPFVHSPSDEAVAFGCNWLSGDAFSFILDANGRFRACQFAGRAESLNEEMDVDNDEEREFYRFYSKKRIVAVDVFQAPGNIFSSAFFPDEKHDDVINGDVQQRANVVDSDEDEQELYCNPGDPGNFVASGHIASSQQDLQNEGDGGNPALYIAVCRQSGQLEIYLVPLIDNIPRCCWKSSGCGLGVSSLTGQNESKVPLPKTYKVHAREIRFFECGPIPSKTLDTAKKNRSLCLAVDCSSGDLSVYRLAISQDHGFPPRFEKFRMKSVFRRSQEQARHRTKLIRKRMVVDVNDGTGGFVYNRLYRFSGISGQAGMFAAVPRPFWLCAERGKPSMLFHRTRHASPAGGKLRPVSGFCSAVINDKSGNGGFITLHERVGRIGSQRLTLFHGLAPAFGAHGLLPGGGMCVEKILFGMTVRHIQFINDPFVSTSEHPLYALLVSKKLEVDQSDLNDDGLTAQERKETEEEKENAKIKRQVEADLGGFDLENEWVEEIERDDCFAVEMQLGGAPPIPKEAFAVWIVDAANNWMVVDSFKLDEYEHGMTLSIMELTEFPEEPGSSNDTDVSGDELSKRMFVAVGTGVLDHNGEDVASRGRAILLELKRTNSSAKAAGRQVVELSFCYEKEIFHGAVTSLVCLSSEGKNRLLIGAGADINVEQWGNAKLTQVGFFRATMQVLHTIPFKSFLLLSDAYDSLYFLIWRESDKSLTLLAKDYDPIPVYAAGVMSRGPAMTFLCHDDRQNLQFFQYAPGEAAARGGNRLVCRADYHLGTQTTSFASHFCRSSLMIHSATPTSTLAALKQQDSYFGRSEEDQRLGAYFGTADGGMGAVVPLSEPVYWRLTALQSIVANALESDCALAPRAWRLYRRSTRRGGCRSNDRKKGVIDGDLVLQYADLSISKQEDIASAIGSTVDLILDNLLELQCGSLVL</sequence>
<dbReference type="InterPro" id="IPR015943">
    <property type="entry name" value="WD40/YVTN_repeat-like_dom_sf"/>
</dbReference>
<dbReference type="Gene3D" id="2.130.10.10">
    <property type="entry name" value="YVTN repeat-like/Quinoprotein amine dehydrogenase"/>
    <property type="match status" value="2"/>
</dbReference>
<dbReference type="InterPro" id="IPR050358">
    <property type="entry name" value="RSE1/DDB1/CFT1"/>
</dbReference>
<evidence type="ECO:0000313" key="2">
    <source>
        <dbReference type="EMBL" id="EEC51162.1"/>
    </source>
</evidence>
<protein>
    <recommendedName>
        <fullName evidence="1">RSE1/DDB1/CPSF1 C-terminal domain-containing protein</fullName>
    </recommendedName>
</protein>
<dbReference type="GO" id="GO:0003676">
    <property type="term" value="F:nucleic acid binding"/>
    <property type="evidence" value="ECO:0007669"/>
    <property type="project" value="InterPro"/>
</dbReference>
<dbReference type="OrthoDB" id="6109at2759"/>
<evidence type="ECO:0000313" key="3">
    <source>
        <dbReference type="Proteomes" id="UP000000759"/>
    </source>
</evidence>
<feature type="domain" description="RSE1/DDB1/CPSF1 C-terminal" evidence="1">
    <location>
        <begin position="1269"/>
        <end position="1644"/>
    </location>
</feature>
<evidence type="ECO:0000259" key="1">
    <source>
        <dbReference type="Pfam" id="PF03178"/>
    </source>
</evidence>
<dbReference type="HOGENOM" id="CLU_302578_0_0_1"/>
<gene>
    <name evidence="2" type="ORF">PHATRDRAFT_42753</name>
</gene>
<dbReference type="Pfam" id="PF03178">
    <property type="entry name" value="CPSF_A"/>
    <property type="match status" value="1"/>
</dbReference>
<dbReference type="STRING" id="556484.B7FPE5"/>
<dbReference type="eggNOG" id="KOG1896">
    <property type="taxonomic scope" value="Eukaryota"/>
</dbReference>
<dbReference type="InParanoid" id="B7FPE5"/>
<reference evidence="2 3" key="1">
    <citation type="journal article" date="2008" name="Nature">
        <title>The Phaeodactylum genome reveals the evolutionary history of diatom genomes.</title>
        <authorList>
            <person name="Bowler C."/>
            <person name="Allen A.E."/>
            <person name="Badger J.H."/>
            <person name="Grimwood J."/>
            <person name="Jabbari K."/>
            <person name="Kuo A."/>
            <person name="Maheswari U."/>
            <person name="Martens C."/>
            <person name="Maumus F."/>
            <person name="Otillar R.P."/>
            <person name="Rayko E."/>
            <person name="Salamov A."/>
            <person name="Vandepoele K."/>
            <person name="Beszteri B."/>
            <person name="Gruber A."/>
            <person name="Heijde M."/>
            <person name="Katinka M."/>
            <person name="Mock T."/>
            <person name="Valentin K."/>
            <person name="Verret F."/>
            <person name="Berges J.A."/>
            <person name="Brownlee C."/>
            <person name="Cadoret J.P."/>
            <person name="Chiovitti A."/>
            <person name="Choi C.J."/>
            <person name="Coesel S."/>
            <person name="De Martino A."/>
            <person name="Detter J.C."/>
            <person name="Durkin C."/>
            <person name="Falciatore A."/>
            <person name="Fournet J."/>
            <person name="Haruta M."/>
            <person name="Huysman M.J."/>
            <person name="Jenkins B.D."/>
            <person name="Jiroutova K."/>
            <person name="Jorgensen R.E."/>
            <person name="Joubert Y."/>
            <person name="Kaplan A."/>
            <person name="Kroger N."/>
            <person name="Kroth P.G."/>
            <person name="La Roche J."/>
            <person name="Lindquist E."/>
            <person name="Lommer M."/>
            <person name="Martin-Jezequel V."/>
            <person name="Lopez P.J."/>
            <person name="Lucas S."/>
            <person name="Mangogna M."/>
            <person name="McGinnis K."/>
            <person name="Medlin L.K."/>
            <person name="Montsant A."/>
            <person name="Oudot-Le Secq M.P."/>
            <person name="Napoli C."/>
            <person name="Obornik M."/>
            <person name="Parker M.S."/>
            <person name="Petit J.L."/>
            <person name="Porcel B.M."/>
            <person name="Poulsen N."/>
            <person name="Robison M."/>
            <person name="Rychlewski L."/>
            <person name="Rynearson T.A."/>
            <person name="Schmutz J."/>
            <person name="Shapiro H."/>
            <person name="Siaut M."/>
            <person name="Stanley M."/>
            <person name="Sussman M.R."/>
            <person name="Taylor A.R."/>
            <person name="Vardi A."/>
            <person name="von Dassow P."/>
            <person name="Vyverman W."/>
            <person name="Willis A."/>
            <person name="Wyrwicz L.S."/>
            <person name="Rokhsar D.S."/>
            <person name="Weissenbach J."/>
            <person name="Armbrust E.V."/>
            <person name="Green B.R."/>
            <person name="Van de Peer Y."/>
            <person name="Grigoriev I.V."/>
        </authorList>
    </citation>
    <scope>NUCLEOTIDE SEQUENCE [LARGE SCALE GENOMIC DNA]</scope>
    <source>
        <strain evidence="2 3">CCAP 1055/1</strain>
    </source>
</reference>
<organism evidence="2 3">
    <name type="scientific">Phaeodactylum tricornutum (strain CCAP 1055/1)</name>
    <dbReference type="NCBI Taxonomy" id="556484"/>
    <lineage>
        <taxon>Eukaryota</taxon>
        <taxon>Sar</taxon>
        <taxon>Stramenopiles</taxon>
        <taxon>Ochrophyta</taxon>
        <taxon>Bacillariophyta</taxon>
        <taxon>Bacillariophyceae</taxon>
        <taxon>Bacillariophycidae</taxon>
        <taxon>Naviculales</taxon>
        <taxon>Phaeodactylaceae</taxon>
        <taxon>Phaeodactylum</taxon>
    </lineage>
</organism>
<name>B7FPE5_PHATC</name>
<dbReference type="KEGG" id="pti:PHATRDRAFT_42753"/>
<dbReference type="Proteomes" id="UP000000759">
    <property type="component" value="Chromosome 1"/>
</dbReference>
<dbReference type="GO" id="GO:0005634">
    <property type="term" value="C:nucleus"/>
    <property type="evidence" value="ECO:0007669"/>
    <property type="project" value="InterPro"/>
</dbReference>
<dbReference type="GeneID" id="7196379"/>
<dbReference type="RefSeq" id="XP_002176699.1">
    <property type="nucleotide sequence ID" value="XM_002176663.1"/>
</dbReference>
<dbReference type="PANTHER" id="PTHR10644">
    <property type="entry name" value="DNA REPAIR/RNA PROCESSING CPSF FAMILY"/>
    <property type="match status" value="1"/>
</dbReference>
<dbReference type="InterPro" id="IPR004871">
    <property type="entry name" value="RSE1/DDB1/CPSF1_C"/>
</dbReference>
<keyword evidence="3" id="KW-1185">Reference proteome</keyword>
<accession>B7FPE5</accession>
<proteinExistence type="predicted"/>
<reference evidence="3" key="2">
    <citation type="submission" date="2008-08" db="EMBL/GenBank/DDBJ databases">
        <authorList>
            <consortium name="Diatom Consortium"/>
            <person name="Grigoriev I."/>
            <person name="Grimwood J."/>
            <person name="Kuo A."/>
            <person name="Otillar R.P."/>
            <person name="Salamov A."/>
            <person name="Detter J.C."/>
            <person name="Lindquist E."/>
            <person name="Shapiro H."/>
            <person name="Lucas S."/>
            <person name="Glavina del Rio T."/>
            <person name="Pitluck S."/>
            <person name="Rokhsar D."/>
            <person name="Bowler C."/>
        </authorList>
    </citation>
    <scope>GENOME REANNOTATION</scope>
    <source>
        <strain evidence="3">CCAP 1055/1</strain>
    </source>
</reference>
<dbReference type="PaxDb" id="2850-Phatr42753"/>
<dbReference type="EMBL" id="CM000605">
    <property type="protein sequence ID" value="EEC51162.1"/>
    <property type="molecule type" value="Genomic_DNA"/>
</dbReference>
<dbReference type="Gene3D" id="1.10.150.910">
    <property type="match status" value="1"/>
</dbReference>